<keyword evidence="2" id="KW-1185">Reference proteome</keyword>
<evidence type="ECO:0000313" key="2">
    <source>
        <dbReference type="Proteomes" id="UP000054279"/>
    </source>
</evidence>
<gene>
    <name evidence="1" type="ORF">M422DRAFT_35225</name>
</gene>
<reference evidence="1 2" key="1">
    <citation type="submission" date="2014-06" db="EMBL/GenBank/DDBJ databases">
        <title>Evolutionary Origins and Diversification of the Mycorrhizal Mutualists.</title>
        <authorList>
            <consortium name="DOE Joint Genome Institute"/>
            <consortium name="Mycorrhizal Genomics Consortium"/>
            <person name="Kohler A."/>
            <person name="Kuo A."/>
            <person name="Nagy L.G."/>
            <person name="Floudas D."/>
            <person name="Copeland A."/>
            <person name="Barry K.W."/>
            <person name="Cichocki N."/>
            <person name="Veneault-Fourrey C."/>
            <person name="LaButti K."/>
            <person name="Lindquist E.A."/>
            <person name="Lipzen A."/>
            <person name="Lundell T."/>
            <person name="Morin E."/>
            <person name="Murat C."/>
            <person name="Riley R."/>
            <person name="Ohm R."/>
            <person name="Sun H."/>
            <person name="Tunlid A."/>
            <person name="Henrissat B."/>
            <person name="Grigoriev I.V."/>
            <person name="Hibbett D.S."/>
            <person name="Martin F."/>
        </authorList>
    </citation>
    <scope>NUCLEOTIDE SEQUENCE [LARGE SCALE GENOMIC DNA]</scope>
    <source>
        <strain evidence="1 2">SS14</strain>
    </source>
</reference>
<dbReference type="Proteomes" id="UP000054279">
    <property type="component" value="Unassembled WGS sequence"/>
</dbReference>
<protein>
    <submittedName>
        <fullName evidence="1">Uncharacterized protein</fullName>
    </submittedName>
</protein>
<evidence type="ECO:0000313" key="1">
    <source>
        <dbReference type="EMBL" id="KIJ34180.1"/>
    </source>
</evidence>
<name>A0A0C9V9M4_SPHS4</name>
<sequence>MLGFHRKVMHMQYKICRSSMELPLEERCTEHIGLTYSSMLIPVTPLQVPQVDIGRIQHYQTTDGLPLPYLDVGLRLPSVIL</sequence>
<dbReference type="AlphaFoldDB" id="A0A0C9V9M4"/>
<dbReference type="EMBL" id="KN837203">
    <property type="protein sequence ID" value="KIJ34180.1"/>
    <property type="molecule type" value="Genomic_DNA"/>
</dbReference>
<organism evidence="1 2">
    <name type="scientific">Sphaerobolus stellatus (strain SS14)</name>
    <dbReference type="NCBI Taxonomy" id="990650"/>
    <lineage>
        <taxon>Eukaryota</taxon>
        <taxon>Fungi</taxon>
        <taxon>Dikarya</taxon>
        <taxon>Basidiomycota</taxon>
        <taxon>Agaricomycotina</taxon>
        <taxon>Agaricomycetes</taxon>
        <taxon>Phallomycetidae</taxon>
        <taxon>Geastrales</taxon>
        <taxon>Sphaerobolaceae</taxon>
        <taxon>Sphaerobolus</taxon>
    </lineage>
</organism>
<proteinExistence type="predicted"/>
<dbReference type="HOGENOM" id="CLU_2575377_0_0_1"/>
<accession>A0A0C9V9M4</accession>